<dbReference type="EMBL" id="BSCQ01000030">
    <property type="protein sequence ID" value="GLH42826.1"/>
    <property type="molecule type" value="Genomic_DNA"/>
</dbReference>
<name>A0ABQ5PH27_9PSED</name>
<dbReference type="InterPro" id="IPR001343">
    <property type="entry name" value="Hemolysn_Ca-bd"/>
</dbReference>
<organism evidence="4 5">
    <name type="scientific">Pseudomonas atacamensis</name>
    <dbReference type="NCBI Taxonomy" id="2565368"/>
    <lineage>
        <taxon>Bacteria</taxon>
        <taxon>Pseudomonadati</taxon>
        <taxon>Pseudomonadota</taxon>
        <taxon>Gammaproteobacteria</taxon>
        <taxon>Pseudomonadales</taxon>
        <taxon>Pseudomonadaceae</taxon>
        <taxon>Pseudomonas</taxon>
    </lineage>
</organism>
<dbReference type="PROSITE" id="PS00330">
    <property type="entry name" value="HEMOLYSIN_CALCIUM"/>
    <property type="match status" value="1"/>
</dbReference>
<dbReference type="Pfam" id="PF00353">
    <property type="entry name" value="HemolysinCabind"/>
    <property type="match status" value="2"/>
</dbReference>
<dbReference type="InterPro" id="IPR029058">
    <property type="entry name" value="AB_hydrolase_fold"/>
</dbReference>
<dbReference type="PANTHER" id="PTHR38340">
    <property type="entry name" value="S-LAYER PROTEIN"/>
    <property type="match status" value="1"/>
</dbReference>
<evidence type="ECO:0000256" key="1">
    <source>
        <dbReference type="ARBA" id="ARBA00004613"/>
    </source>
</evidence>
<gene>
    <name evidence="4" type="ORF">RS3R1_19140</name>
</gene>
<reference evidence="4" key="2">
    <citation type="submission" date="2022-11" db="EMBL/GenBank/DDBJ databases">
        <title>Draft genome sequencing of Pseudomonas atacamensis RS3R1.</title>
        <authorList>
            <person name="Furuya T."/>
            <person name="Kaneko H."/>
        </authorList>
    </citation>
    <scope>NUCLEOTIDE SEQUENCE</scope>
    <source>
        <strain evidence="4">RS3R-1</strain>
    </source>
</reference>
<dbReference type="SUPFAM" id="SSF51120">
    <property type="entry name" value="beta-Roll"/>
    <property type="match status" value="2"/>
</dbReference>
<dbReference type="InterPro" id="IPR011049">
    <property type="entry name" value="Serralysin-like_metalloprot_C"/>
</dbReference>
<accession>A0ABQ5PH27</accession>
<evidence type="ECO:0000256" key="2">
    <source>
        <dbReference type="ARBA" id="ARBA00022525"/>
    </source>
</evidence>
<protein>
    <submittedName>
        <fullName evidence="4">Lipase</fullName>
    </submittedName>
</protein>
<keyword evidence="2" id="KW-0964">Secreted</keyword>
<keyword evidence="5" id="KW-1185">Reference proteome</keyword>
<dbReference type="PRINTS" id="PR00313">
    <property type="entry name" value="CABNDNGRPT"/>
</dbReference>
<dbReference type="InterPro" id="IPR018511">
    <property type="entry name" value="Hemolysin-typ_Ca-bd_CS"/>
</dbReference>
<sequence>MAMGVYDYKNFGTADSAALFSDAMAITLYSYHNLDNGFAAGYQHNGFGLGLPATLVTALIGGTDSQGVIPGIPWNPDSEKLALEAVQKAGWTPISAAQLGYDGKTDARGTFFGEKAGYTSAQVEVLGKYDAQGHLTELGIAFRGTSGPREILIGDSIGDVINDLLAAFGPADYAKNYVGEAFGNLLNDVVAFARANGLSGKDVLVSGHSLGGLAVNSMADLSAGKWGGFFADSNYIAYASPTQSSTDKVLNIGYENDPVFRALDGSTFSSASAGVHDAPHASTTDNIVSFNDHYASNAWNVLPYSILNIPTWISHLPSGYGDGMTRVLESKFYDLTSRDSTIIVANLSDPARASTWVQDLNRNAETHKGSTFIIGSDGNDLIQGGSGNDYLEGRAGNDSFRDNGGYNVILGGQGSNTLDLQQTVKNFDFANDGAGNLYIRDANGGISITRDIGSIVSKEPGFLWGVFKDDVLHSVTATGLKVGSNLTAYESSVKGTASADTLKAHAGGDWLFGLEGNDHLLGGAGNDVFVGGAGNDLLESGGGADTFLFNGAFGQDRVVGYTADDKLVFLGVQGVSPGDDLRAHASAVGQDTVLTFGGDSVTLVGVALGSLNSDGIVIA</sequence>
<dbReference type="PANTHER" id="PTHR38340:SF1">
    <property type="entry name" value="S-LAYER PROTEIN"/>
    <property type="match status" value="1"/>
</dbReference>
<dbReference type="Gene3D" id="2.150.10.10">
    <property type="entry name" value="Serralysin-like metalloprotease, C-terminal"/>
    <property type="match status" value="2"/>
</dbReference>
<dbReference type="Gene3D" id="3.40.50.1820">
    <property type="entry name" value="alpha/beta hydrolase"/>
    <property type="match status" value="1"/>
</dbReference>
<comment type="subcellular location">
    <subcellularLocation>
        <location evidence="1">Secreted</location>
    </subcellularLocation>
</comment>
<reference evidence="4" key="1">
    <citation type="journal article" date="2021" name="Sci. Rep.">
        <title>An efficient direct screening system for microorganisms that activate plant immune responses based on plant-microbe interactions using cultured plant cells.</title>
        <authorList>
            <person name="Kurokawa M."/>
            <person name="Nakano M."/>
            <person name="Kitahata N."/>
            <person name="Kuchitsu K."/>
            <person name="Furuya T."/>
        </authorList>
    </citation>
    <scope>NUCLEOTIDE SEQUENCE</scope>
    <source>
        <strain evidence="4">RS3R-1</strain>
    </source>
</reference>
<proteinExistence type="predicted"/>
<dbReference type="Proteomes" id="UP001145022">
    <property type="component" value="Unassembled WGS sequence"/>
</dbReference>
<dbReference type="SUPFAM" id="SSF53474">
    <property type="entry name" value="alpha/beta-Hydrolases"/>
    <property type="match status" value="1"/>
</dbReference>
<dbReference type="InterPro" id="IPR050557">
    <property type="entry name" value="RTX_toxin/Mannuronan_C5-epim"/>
</dbReference>
<comment type="caution">
    <text evidence="4">The sequence shown here is derived from an EMBL/GenBank/DDBJ whole genome shotgun (WGS) entry which is preliminary data.</text>
</comment>
<evidence type="ECO:0000313" key="5">
    <source>
        <dbReference type="Proteomes" id="UP001145022"/>
    </source>
</evidence>
<keyword evidence="3" id="KW-0106">Calcium</keyword>
<reference evidence="4" key="3">
    <citation type="journal article" date="2023" name="J. Biotechnol.">
        <title>Draft Genome Sequences of Endophytic Pseudomonas Strains, Isolated from the Interior of Brassicaceae Plants.</title>
        <authorList>
            <person name="Kaneko H."/>
            <person name="Furuya T."/>
        </authorList>
    </citation>
    <scope>NUCLEOTIDE SEQUENCE</scope>
    <source>
        <strain evidence="4">RS3R-1</strain>
    </source>
</reference>
<evidence type="ECO:0000256" key="3">
    <source>
        <dbReference type="ARBA" id="ARBA00022837"/>
    </source>
</evidence>
<evidence type="ECO:0000313" key="4">
    <source>
        <dbReference type="EMBL" id="GLH42826.1"/>
    </source>
</evidence>